<keyword evidence="3" id="KW-1185">Reference proteome</keyword>
<comment type="caution">
    <text evidence="2">The sequence shown here is derived from an EMBL/GenBank/DDBJ whole genome shotgun (WGS) entry which is preliminary data.</text>
</comment>
<reference evidence="2 3" key="1">
    <citation type="submission" date="2020-10" db="EMBL/GenBank/DDBJ databases">
        <authorList>
            <person name="Peeters C."/>
        </authorList>
    </citation>
    <scope>NUCLEOTIDE SEQUENCE [LARGE SCALE GENOMIC DNA]</scope>
    <source>
        <strain evidence="2 3">LMG 27952</strain>
    </source>
</reference>
<evidence type="ECO:0000313" key="2">
    <source>
        <dbReference type="EMBL" id="CAD6528647.1"/>
    </source>
</evidence>
<feature type="region of interest" description="Disordered" evidence="1">
    <location>
        <begin position="24"/>
        <end position="43"/>
    </location>
</feature>
<protein>
    <submittedName>
        <fullName evidence="2">Uncharacterized protein</fullName>
    </submittedName>
</protein>
<organism evidence="2 3">
    <name type="scientific">Paraburkholderia hiiakae</name>
    <dbReference type="NCBI Taxonomy" id="1081782"/>
    <lineage>
        <taxon>Bacteria</taxon>
        <taxon>Pseudomonadati</taxon>
        <taxon>Pseudomonadota</taxon>
        <taxon>Betaproteobacteria</taxon>
        <taxon>Burkholderiales</taxon>
        <taxon>Burkholderiaceae</taxon>
        <taxon>Paraburkholderia</taxon>
    </lineage>
</organism>
<accession>A0ABM8NJL8</accession>
<dbReference type="Proteomes" id="UP000656319">
    <property type="component" value="Unassembled WGS sequence"/>
</dbReference>
<evidence type="ECO:0000256" key="1">
    <source>
        <dbReference type="SAM" id="MobiDB-lite"/>
    </source>
</evidence>
<dbReference type="EMBL" id="CAJHCQ010000004">
    <property type="protein sequence ID" value="CAD6528647.1"/>
    <property type="molecule type" value="Genomic_DNA"/>
</dbReference>
<proteinExistence type="predicted"/>
<sequence length="103" mass="11188">MVAGFSELTRLNLAMYSARLTGTQNTRDGILPPQTRGPRAGNRAVGLPLFADQFVASPSAVLEMTLQTSTSLNRLALEGYVALHDIPSKDTESMSPRRRSPSR</sequence>
<name>A0ABM8NJL8_9BURK</name>
<gene>
    <name evidence="2" type="ORF">LMG27952_02255</name>
</gene>
<evidence type="ECO:0000313" key="3">
    <source>
        <dbReference type="Proteomes" id="UP000656319"/>
    </source>
</evidence>